<dbReference type="EMBL" id="JH992998">
    <property type="protein sequence ID" value="EKX45643.1"/>
    <property type="molecule type" value="Genomic_DNA"/>
</dbReference>
<evidence type="ECO:0000313" key="3">
    <source>
        <dbReference type="EMBL" id="EKX45643.1"/>
    </source>
</evidence>
<feature type="non-terminal residue" evidence="3">
    <location>
        <position position="1"/>
    </location>
</feature>
<evidence type="ECO:0000313" key="5">
    <source>
        <dbReference type="Proteomes" id="UP000011087"/>
    </source>
</evidence>
<reference evidence="3 5" key="1">
    <citation type="journal article" date="2012" name="Nature">
        <title>Algal genomes reveal evolutionary mosaicism and the fate of nucleomorphs.</title>
        <authorList>
            <consortium name="DOE Joint Genome Institute"/>
            <person name="Curtis B.A."/>
            <person name="Tanifuji G."/>
            <person name="Burki F."/>
            <person name="Gruber A."/>
            <person name="Irimia M."/>
            <person name="Maruyama S."/>
            <person name="Arias M.C."/>
            <person name="Ball S.G."/>
            <person name="Gile G.H."/>
            <person name="Hirakawa Y."/>
            <person name="Hopkins J.F."/>
            <person name="Kuo A."/>
            <person name="Rensing S.A."/>
            <person name="Schmutz J."/>
            <person name="Symeonidi A."/>
            <person name="Elias M."/>
            <person name="Eveleigh R.J."/>
            <person name="Herman E.K."/>
            <person name="Klute M.J."/>
            <person name="Nakayama T."/>
            <person name="Obornik M."/>
            <person name="Reyes-Prieto A."/>
            <person name="Armbrust E.V."/>
            <person name="Aves S.J."/>
            <person name="Beiko R.G."/>
            <person name="Coutinho P."/>
            <person name="Dacks J.B."/>
            <person name="Durnford D.G."/>
            <person name="Fast N.M."/>
            <person name="Green B.R."/>
            <person name="Grisdale C.J."/>
            <person name="Hempel F."/>
            <person name="Henrissat B."/>
            <person name="Hoppner M.P."/>
            <person name="Ishida K."/>
            <person name="Kim E."/>
            <person name="Koreny L."/>
            <person name="Kroth P.G."/>
            <person name="Liu Y."/>
            <person name="Malik S.B."/>
            <person name="Maier U.G."/>
            <person name="McRose D."/>
            <person name="Mock T."/>
            <person name="Neilson J.A."/>
            <person name="Onodera N.T."/>
            <person name="Poole A.M."/>
            <person name="Pritham E.J."/>
            <person name="Richards T.A."/>
            <person name="Rocap G."/>
            <person name="Roy S.W."/>
            <person name="Sarai C."/>
            <person name="Schaack S."/>
            <person name="Shirato S."/>
            <person name="Slamovits C.H."/>
            <person name="Spencer D.F."/>
            <person name="Suzuki S."/>
            <person name="Worden A.Z."/>
            <person name="Zauner S."/>
            <person name="Barry K."/>
            <person name="Bell C."/>
            <person name="Bharti A.K."/>
            <person name="Crow J.A."/>
            <person name="Grimwood J."/>
            <person name="Kramer R."/>
            <person name="Lindquist E."/>
            <person name="Lucas S."/>
            <person name="Salamov A."/>
            <person name="McFadden G.I."/>
            <person name="Lane C.E."/>
            <person name="Keeling P.J."/>
            <person name="Gray M.W."/>
            <person name="Grigoriev I.V."/>
            <person name="Archibald J.M."/>
        </authorList>
    </citation>
    <scope>NUCLEOTIDE SEQUENCE</scope>
    <source>
        <strain evidence="3 5">CCMP2712</strain>
    </source>
</reference>
<reference evidence="5" key="2">
    <citation type="submission" date="2012-11" db="EMBL/GenBank/DDBJ databases">
        <authorList>
            <person name="Kuo A."/>
            <person name="Curtis B.A."/>
            <person name="Tanifuji G."/>
            <person name="Burki F."/>
            <person name="Gruber A."/>
            <person name="Irimia M."/>
            <person name="Maruyama S."/>
            <person name="Arias M.C."/>
            <person name="Ball S.G."/>
            <person name="Gile G.H."/>
            <person name="Hirakawa Y."/>
            <person name="Hopkins J.F."/>
            <person name="Rensing S.A."/>
            <person name="Schmutz J."/>
            <person name="Symeonidi A."/>
            <person name="Elias M."/>
            <person name="Eveleigh R.J."/>
            <person name="Herman E.K."/>
            <person name="Klute M.J."/>
            <person name="Nakayama T."/>
            <person name="Obornik M."/>
            <person name="Reyes-Prieto A."/>
            <person name="Armbrust E.V."/>
            <person name="Aves S.J."/>
            <person name="Beiko R.G."/>
            <person name="Coutinho P."/>
            <person name="Dacks J.B."/>
            <person name="Durnford D.G."/>
            <person name="Fast N.M."/>
            <person name="Green B.R."/>
            <person name="Grisdale C."/>
            <person name="Hempe F."/>
            <person name="Henrissat B."/>
            <person name="Hoppner M.P."/>
            <person name="Ishida K.-I."/>
            <person name="Kim E."/>
            <person name="Koreny L."/>
            <person name="Kroth P.G."/>
            <person name="Liu Y."/>
            <person name="Malik S.-B."/>
            <person name="Maier U.G."/>
            <person name="McRose D."/>
            <person name="Mock T."/>
            <person name="Neilson J.A."/>
            <person name="Onodera N.T."/>
            <person name="Poole A.M."/>
            <person name="Pritham E.J."/>
            <person name="Richards T.A."/>
            <person name="Rocap G."/>
            <person name="Roy S.W."/>
            <person name="Sarai C."/>
            <person name="Schaack S."/>
            <person name="Shirato S."/>
            <person name="Slamovits C.H."/>
            <person name="Spencer D.F."/>
            <person name="Suzuki S."/>
            <person name="Worden A.Z."/>
            <person name="Zauner S."/>
            <person name="Barry K."/>
            <person name="Bell C."/>
            <person name="Bharti A.K."/>
            <person name="Crow J.A."/>
            <person name="Grimwood J."/>
            <person name="Kramer R."/>
            <person name="Lindquist E."/>
            <person name="Lucas S."/>
            <person name="Salamov A."/>
            <person name="McFadden G.I."/>
            <person name="Lane C.E."/>
            <person name="Keeling P.J."/>
            <person name="Gray M.W."/>
            <person name="Grigoriev I.V."/>
            <person name="Archibald J.M."/>
        </authorList>
    </citation>
    <scope>NUCLEOTIDE SEQUENCE</scope>
    <source>
        <strain evidence="5">CCMP2712</strain>
    </source>
</reference>
<dbReference type="AlphaFoldDB" id="L1JAS4"/>
<dbReference type="InterPro" id="IPR023214">
    <property type="entry name" value="HAD_sf"/>
</dbReference>
<evidence type="ECO:0000256" key="1">
    <source>
        <dbReference type="ARBA" id="ARBA00004127"/>
    </source>
</evidence>
<dbReference type="RefSeq" id="XP_005832623.1">
    <property type="nucleotide sequence ID" value="XM_005832566.1"/>
</dbReference>
<dbReference type="KEGG" id="gtt:GUITHDRAFT_40848"/>
<dbReference type="PANTHER" id="PTHR24093">
    <property type="entry name" value="CATION TRANSPORTING ATPASE"/>
    <property type="match status" value="1"/>
</dbReference>
<dbReference type="Proteomes" id="UP000011087">
    <property type="component" value="Unassembled WGS sequence"/>
</dbReference>
<dbReference type="HOGENOM" id="CLU_975190_0_0_1"/>
<proteinExistence type="predicted"/>
<reference evidence="4" key="3">
    <citation type="submission" date="2015-06" db="UniProtKB">
        <authorList>
            <consortium name="EnsemblProtists"/>
        </authorList>
    </citation>
    <scope>IDENTIFICATION</scope>
</reference>
<dbReference type="GO" id="GO:0000166">
    <property type="term" value="F:nucleotide binding"/>
    <property type="evidence" value="ECO:0007669"/>
    <property type="project" value="InterPro"/>
</dbReference>
<dbReference type="GO" id="GO:0005886">
    <property type="term" value="C:plasma membrane"/>
    <property type="evidence" value="ECO:0007669"/>
    <property type="project" value="TreeGrafter"/>
</dbReference>
<dbReference type="PANTHER" id="PTHR24093:SF369">
    <property type="entry name" value="CALCIUM-TRANSPORTING ATPASE"/>
    <property type="match status" value="1"/>
</dbReference>
<feature type="non-terminal residue" evidence="3">
    <location>
        <position position="286"/>
    </location>
</feature>
<sequence>DLDSWLIGLDEHSCLLSSDLTFVGLLGLRSQMRSGIEEAVRSCEEAGVKVRVFTGEQVDGGKLAAETCSLLQDGSIVTAAEWRRLSDQERAAIAPSVRVMTGASSEEKAELVRCLQERGEVVGASCQHLEDLRVREQADVTIAMRHQGDEVVRQEADLISLNDSLSSVASVLYRGRRFHQNLHAYLEYRTNFNIVAPFACFLAALGGVEIFLPEQMLWMKVVVDVLSLLCVASVDRLPYHFRSHEAPRSPYRRNVSLLSGKCKGRLLVQAGSQCLLLSLLSFTGAS</sequence>
<protein>
    <recommendedName>
        <fullName evidence="6">Cation-transporting P-type ATPase C-terminal domain-containing protein</fullName>
    </recommendedName>
</protein>
<dbReference type="eggNOG" id="KOG0204">
    <property type="taxonomic scope" value="Eukaryota"/>
</dbReference>
<dbReference type="GO" id="GO:0005388">
    <property type="term" value="F:P-type calcium transporter activity"/>
    <property type="evidence" value="ECO:0007669"/>
    <property type="project" value="TreeGrafter"/>
</dbReference>
<evidence type="ECO:0008006" key="6">
    <source>
        <dbReference type="Google" id="ProtNLM"/>
    </source>
</evidence>
<dbReference type="Gene3D" id="3.40.1110.10">
    <property type="entry name" value="Calcium-transporting ATPase, cytoplasmic domain N"/>
    <property type="match status" value="1"/>
</dbReference>
<dbReference type="Gene3D" id="1.20.1110.10">
    <property type="entry name" value="Calcium-transporting ATPase, transmembrane domain"/>
    <property type="match status" value="1"/>
</dbReference>
<dbReference type="OMA" id="CQVIGRF"/>
<name>L1JAS4_GUITC</name>
<dbReference type="InterPro" id="IPR036412">
    <property type="entry name" value="HAD-like_sf"/>
</dbReference>
<evidence type="ECO:0000256" key="2">
    <source>
        <dbReference type="ARBA" id="ARBA00022842"/>
    </source>
</evidence>
<gene>
    <name evidence="3" type="ORF">GUITHDRAFT_40848</name>
</gene>
<evidence type="ECO:0000313" key="4">
    <source>
        <dbReference type="EnsemblProtists" id="EKX45643"/>
    </source>
</evidence>
<dbReference type="EnsemblProtists" id="EKX45643">
    <property type="protein sequence ID" value="EKX45643"/>
    <property type="gene ID" value="GUITHDRAFT_40848"/>
</dbReference>
<dbReference type="GO" id="GO:0012505">
    <property type="term" value="C:endomembrane system"/>
    <property type="evidence" value="ECO:0007669"/>
    <property type="project" value="UniProtKB-SubCell"/>
</dbReference>
<organism evidence="3">
    <name type="scientific">Guillardia theta (strain CCMP2712)</name>
    <name type="common">Cryptophyte</name>
    <dbReference type="NCBI Taxonomy" id="905079"/>
    <lineage>
        <taxon>Eukaryota</taxon>
        <taxon>Cryptophyceae</taxon>
        <taxon>Pyrenomonadales</taxon>
        <taxon>Geminigeraceae</taxon>
        <taxon>Guillardia</taxon>
    </lineage>
</organism>
<comment type="subcellular location">
    <subcellularLocation>
        <location evidence="1">Endomembrane system</location>
        <topology evidence="1">Multi-pass membrane protein</topology>
    </subcellularLocation>
</comment>
<keyword evidence="2" id="KW-0460">Magnesium</keyword>
<dbReference type="OrthoDB" id="3352408at2759"/>
<accession>L1JAS4</accession>
<dbReference type="STRING" id="905079.L1JAS4"/>
<dbReference type="PaxDb" id="55529-EKX45643"/>
<dbReference type="SUPFAM" id="SSF56784">
    <property type="entry name" value="HAD-like"/>
    <property type="match status" value="1"/>
</dbReference>
<keyword evidence="5" id="KW-1185">Reference proteome</keyword>
<dbReference type="Gene3D" id="3.40.50.1000">
    <property type="entry name" value="HAD superfamily/HAD-like"/>
    <property type="match status" value="1"/>
</dbReference>
<dbReference type="GeneID" id="17302243"/>
<dbReference type="InterPro" id="IPR023299">
    <property type="entry name" value="ATPase_P-typ_cyto_dom_N"/>
</dbReference>